<comment type="similarity">
    <text evidence="1">Belongs to the peptidase M43B family.</text>
</comment>
<evidence type="ECO:0000256" key="7">
    <source>
        <dbReference type="ARBA" id="ARBA00023049"/>
    </source>
</evidence>
<dbReference type="PANTHER" id="PTHR47466:SF1">
    <property type="entry name" value="METALLOPROTEASE MEP1 (AFU_ORTHOLOGUE AFUA_1G07730)-RELATED"/>
    <property type="match status" value="1"/>
</dbReference>
<dbReference type="AlphaFoldDB" id="A0A8K0XLW5"/>
<accession>A0A8K0XLW5</accession>
<gene>
    <name evidence="10" type="ORF">BXZ70DRAFT_475186</name>
</gene>
<dbReference type="GO" id="GO:0006508">
    <property type="term" value="P:proteolysis"/>
    <property type="evidence" value="ECO:0007669"/>
    <property type="project" value="UniProtKB-KW"/>
</dbReference>
<keyword evidence="5" id="KW-0378">Hydrolase</keyword>
<name>A0A8K0XLW5_9AGAR</name>
<evidence type="ECO:0000256" key="5">
    <source>
        <dbReference type="ARBA" id="ARBA00022801"/>
    </source>
</evidence>
<protein>
    <submittedName>
        <fullName evidence="10">Metalloprotease</fullName>
    </submittedName>
</protein>
<dbReference type="InterPro" id="IPR024079">
    <property type="entry name" value="MetalloPept_cat_dom_sf"/>
</dbReference>
<dbReference type="EMBL" id="JAEVFJ010000035">
    <property type="protein sequence ID" value="KAH8091665.1"/>
    <property type="molecule type" value="Genomic_DNA"/>
</dbReference>
<keyword evidence="11" id="KW-1185">Reference proteome</keyword>
<comment type="caution">
    <text evidence="10">The sequence shown here is derived from an EMBL/GenBank/DDBJ whole genome shotgun (WGS) entry which is preliminary data.</text>
</comment>
<dbReference type="PANTHER" id="PTHR47466">
    <property type="match status" value="1"/>
</dbReference>
<keyword evidence="7 10" id="KW-0482">Metalloprotease</keyword>
<evidence type="ECO:0000256" key="3">
    <source>
        <dbReference type="ARBA" id="ARBA00022723"/>
    </source>
</evidence>
<dbReference type="Pfam" id="PF05572">
    <property type="entry name" value="Peptidase_M43"/>
    <property type="match status" value="1"/>
</dbReference>
<reference evidence="10" key="1">
    <citation type="journal article" date="2021" name="New Phytol.">
        <title>Evolutionary innovations through gain and loss of genes in the ectomycorrhizal Boletales.</title>
        <authorList>
            <person name="Wu G."/>
            <person name="Miyauchi S."/>
            <person name="Morin E."/>
            <person name="Kuo A."/>
            <person name="Drula E."/>
            <person name="Varga T."/>
            <person name="Kohler A."/>
            <person name="Feng B."/>
            <person name="Cao Y."/>
            <person name="Lipzen A."/>
            <person name="Daum C."/>
            <person name="Hundley H."/>
            <person name="Pangilinan J."/>
            <person name="Johnson J."/>
            <person name="Barry K."/>
            <person name="LaButti K."/>
            <person name="Ng V."/>
            <person name="Ahrendt S."/>
            <person name="Min B."/>
            <person name="Choi I.G."/>
            <person name="Park H."/>
            <person name="Plett J.M."/>
            <person name="Magnuson J."/>
            <person name="Spatafora J.W."/>
            <person name="Nagy L.G."/>
            <person name="Henrissat B."/>
            <person name="Grigoriev I.V."/>
            <person name="Yang Z.L."/>
            <person name="Xu J."/>
            <person name="Martin F.M."/>
        </authorList>
    </citation>
    <scope>NUCLEOTIDE SEQUENCE</scope>
    <source>
        <strain evidence="10">KKN 215</strain>
    </source>
</reference>
<keyword evidence="2" id="KW-0645">Protease</keyword>
<dbReference type="GO" id="GO:0008237">
    <property type="term" value="F:metallopeptidase activity"/>
    <property type="evidence" value="ECO:0007669"/>
    <property type="project" value="UniProtKB-KW"/>
</dbReference>
<dbReference type="OrthoDB" id="536211at2759"/>
<keyword evidence="6" id="KW-0862">Zinc</keyword>
<keyword evidence="8" id="KW-1015">Disulfide bond</keyword>
<feature type="domain" description="Peptidase M43 pregnancy-associated plasma-A" evidence="9">
    <location>
        <begin position="176"/>
        <end position="262"/>
    </location>
</feature>
<dbReference type="Gene3D" id="3.40.390.10">
    <property type="entry name" value="Collagenase (Catalytic Domain)"/>
    <property type="match status" value="1"/>
</dbReference>
<organism evidence="10 11">
    <name type="scientific">Cristinia sonorae</name>
    <dbReference type="NCBI Taxonomy" id="1940300"/>
    <lineage>
        <taxon>Eukaryota</taxon>
        <taxon>Fungi</taxon>
        <taxon>Dikarya</taxon>
        <taxon>Basidiomycota</taxon>
        <taxon>Agaricomycotina</taxon>
        <taxon>Agaricomycetes</taxon>
        <taxon>Agaricomycetidae</taxon>
        <taxon>Agaricales</taxon>
        <taxon>Pleurotineae</taxon>
        <taxon>Stephanosporaceae</taxon>
        <taxon>Cristinia</taxon>
    </lineage>
</organism>
<dbReference type="CDD" id="cd04275">
    <property type="entry name" value="ZnMc_pappalysin_like"/>
    <property type="match status" value="1"/>
</dbReference>
<evidence type="ECO:0000313" key="11">
    <source>
        <dbReference type="Proteomes" id="UP000813824"/>
    </source>
</evidence>
<proteinExistence type="inferred from homology"/>
<evidence type="ECO:0000259" key="9">
    <source>
        <dbReference type="Pfam" id="PF05572"/>
    </source>
</evidence>
<evidence type="ECO:0000256" key="6">
    <source>
        <dbReference type="ARBA" id="ARBA00022833"/>
    </source>
</evidence>
<dbReference type="SUPFAM" id="SSF55486">
    <property type="entry name" value="Metalloproteases ('zincins'), catalytic domain"/>
    <property type="match status" value="1"/>
</dbReference>
<dbReference type="InterPro" id="IPR008754">
    <property type="entry name" value="Peptidase_M43"/>
</dbReference>
<dbReference type="Proteomes" id="UP000813824">
    <property type="component" value="Unassembled WGS sequence"/>
</dbReference>
<evidence type="ECO:0000256" key="1">
    <source>
        <dbReference type="ARBA" id="ARBA00008721"/>
    </source>
</evidence>
<evidence type="ECO:0000256" key="4">
    <source>
        <dbReference type="ARBA" id="ARBA00022729"/>
    </source>
</evidence>
<evidence type="ECO:0000313" key="10">
    <source>
        <dbReference type="EMBL" id="KAH8091665.1"/>
    </source>
</evidence>
<sequence length="276" mass="30763">MLTPSAQRCGTRISAQRKLIFESDFEANAIEPEQTFGTESLLDAVIPVHWHVIAAETKKPEHGNIPDSQIKAQIDVLNKDYSKTGLKFKLASVSRTFNTTWFLRFSAYDDDLEHRVKKTLHKGGPAALNLYSTGFQDGDSAGLLGYAYFPAEYRESQYLDGVVIHFASVPGGALAPYNEGKTATHEVGHWVGLYHTFEGYACSGPGDYVSDTPYEIDAAFGCPVGLNTCPGKGDDPIHNYMDYTDDGCMNQFTKGQIKRLKRQILYYRGILTLPWW</sequence>
<keyword evidence="3" id="KW-0479">Metal-binding</keyword>
<evidence type="ECO:0000256" key="2">
    <source>
        <dbReference type="ARBA" id="ARBA00022670"/>
    </source>
</evidence>
<evidence type="ECO:0000256" key="8">
    <source>
        <dbReference type="ARBA" id="ARBA00023157"/>
    </source>
</evidence>
<dbReference type="GO" id="GO:0046872">
    <property type="term" value="F:metal ion binding"/>
    <property type="evidence" value="ECO:0007669"/>
    <property type="project" value="UniProtKB-KW"/>
</dbReference>
<keyword evidence="4" id="KW-0732">Signal</keyword>